<dbReference type="AlphaFoldDB" id="A0A5C8NPA3"/>
<comment type="subcellular location">
    <subcellularLocation>
        <location evidence="1">Membrane</location>
    </subcellularLocation>
</comment>
<dbReference type="InterPro" id="IPR019533">
    <property type="entry name" value="Peptidase_S26"/>
</dbReference>
<dbReference type="PANTHER" id="PTHR10806:SF6">
    <property type="entry name" value="SIGNAL PEPTIDASE COMPLEX CATALYTIC SUBUNIT SEC11"/>
    <property type="match status" value="1"/>
</dbReference>
<evidence type="ECO:0000256" key="4">
    <source>
        <dbReference type="ARBA" id="ARBA00023136"/>
    </source>
</evidence>
<dbReference type="InterPro" id="IPR036286">
    <property type="entry name" value="LexA/Signal_pep-like_sf"/>
</dbReference>
<evidence type="ECO:0000256" key="1">
    <source>
        <dbReference type="ARBA" id="ARBA00004370"/>
    </source>
</evidence>
<proteinExistence type="predicted"/>
<keyword evidence="3 6" id="KW-1133">Transmembrane helix</keyword>
<organism evidence="8 9">
    <name type="scientific">Aeromicrobium terrae</name>
    <dbReference type="NCBI Taxonomy" id="2498846"/>
    <lineage>
        <taxon>Bacteria</taxon>
        <taxon>Bacillati</taxon>
        <taxon>Actinomycetota</taxon>
        <taxon>Actinomycetes</taxon>
        <taxon>Propionibacteriales</taxon>
        <taxon>Nocardioidaceae</taxon>
        <taxon>Aeromicrobium</taxon>
    </lineage>
</organism>
<keyword evidence="9" id="KW-1185">Reference proteome</keyword>
<evidence type="ECO:0000256" key="3">
    <source>
        <dbReference type="ARBA" id="ARBA00022989"/>
    </source>
</evidence>
<dbReference type="RefSeq" id="WP_147683115.1">
    <property type="nucleotide sequence ID" value="NZ_VDUX01000001.1"/>
</dbReference>
<dbReference type="OrthoDB" id="3178064at2"/>
<dbReference type="Proteomes" id="UP000321571">
    <property type="component" value="Unassembled WGS sequence"/>
</dbReference>
<evidence type="ECO:0000256" key="5">
    <source>
        <dbReference type="NCBIfam" id="TIGR02228"/>
    </source>
</evidence>
<keyword evidence="8" id="KW-0378">Hydrolase</keyword>
<dbReference type="NCBIfam" id="TIGR02228">
    <property type="entry name" value="sigpep_I_arch"/>
    <property type="match status" value="1"/>
</dbReference>
<sequence>MHKKMGRSASVVRQVLAWAVLLGALGLLAVCVAIPKAGGATPYTILTGSMQPKFPPGTLVVAKPTPFDDINIGDVVTYQLNSGKSEVVTHRVIGRTKDKEGRPALITQGDANRTPDPKVVIAKQVKGTMWYSAPKLGRVSNLLNQSQRDLVLSVVVIGLFGYAAFMFVGSAVERRKHRHSHDREEAAL</sequence>
<protein>
    <recommendedName>
        <fullName evidence="5">Signal peptidase I</fullName>
        <ecNumber evidence="5">3.4.21.89</ecNumber>
    </recommendedName>
</protein>
<feature type="domain" description="Peptidase S26" evidence="7">
    <location>
        <begin position="24"/>
        <end position="95"/>
    </location>
</feature>
<reference evidence="8 9" key="1">
    <citation type="submission" date="2019-06" db="EMBL/GenBank/DDBJ databases">
        <title>Aeromicrobium sp. nov., isolated from a maize field.</title>
        <authorList>
            <person name="Lin S.-Y."/>
            <person name="Tsai C.-F."/>
            <person name="Young C.-C."/>
        </authorList>
    </citation>
    <scope>NUCLEOTIDE SEQUENCE [LARGE SCALE GENOMIC DNA]</scope>
    <source>
        <strain evidence="8 9">CC-CFT486</strain>
    </source>
</reference>
<dbReference type="GO" id="GO:0009003">
    <property type="term" value="F:signal peptidase activity"/>
    <property type="evidence" value="ECO:0007669"/>
    <property type="project" value="UniProtKB-EC"/>
</dbReference>
<dbReference type="GO" id="GO:0006465">
    <property type="term" value="P:signal peptide processing"/>
    <property type="evidence" value="ECO:0007669"/>
    <property type="project" value="UniProtKB-UniRule"/>
</dbReference>
<name>A0A5C8NPA3_9ACTN</name>
<evidence type="ECO:0000313" key="9">
    <source>
        <dbReference type="Proteomes" id="UP000321571"/>
    </source>
</evidence>
<dbReference type="InterPro" id="IPR001733">
    <property type="entry name" value="Peptidase_S26B"/>
</dbReference>
<evidence type="ECO:0000313" key="8">
    <source>
        <dbReference type="EMBL" id="TXL62947.1"/>
    </source>
</evidence>
<dbReference type="GO" id="GO:0004252">
    <property type="term" value="F:serine-type endopeptidase activity"/>
    <property type="evidence" value="ECO:0007669"/>
    <property type="project" value="UniProtKB-UniRule"/>
</dbReference>
<evidence type="ECO:0000256" key="6">
    <source>
        <dbReference type="SAM" id="Phobius"/>
    </source>
</evidence>
<keyword evidence="4 6" id="KW-0472">Membrane</keyword>
<feature type="transmembrane region" description="Helical" evidence="6">
    <location>
        <begin position="150"/>
        <end position="172"/>
    </location>
</feature>
<keyword evidence="2 6" id="KW-0812">Transmembrane</keyword>
<dbReference type="PANTHER" id="PTHR10806">
    <property type="entry name" value="SIGNAL PEPTIDASE COMPLEX CATALYTIC SUBUNIT SEC11"/>
    <property type="match status" value="1"/>
</dbReference>
<comment type="caution">
    <text evidence="8">The sequence shown here is derived from an EMBL/GenBank/DDBJ whole genome shotgun (WGS) entry which is preliminary data.</text>
</comment>
<dbReference type="EMBL" id="VDUX01000001">
    <property type="protein sequence ID" value="TXL62947.1"/>
    <property type="molecule type" value="Genomic_DNA"/>
</dbReference>
<accession>A0A5C8NPA3</accession>
<gene>
    <name evidence="8" type="ORF">FHP06_01530</name>
</gene>
<evidence type="ECO:0000259" key="7">
    <source>
        <dbReference type="Pfam" id="PF10502"/>
    </source>
</evidence>
<dbReference type="CDD" id="cd06530">
    <property type="entry name" value="S26_SPase_I"/>
    <property type="match status" value="1"/>
</dbReference>
<dbReference type="SUPFAM" id="SSF51306">
    <property type="entry name" value="LexA/Signal peptidase"/>
    <property type="match status" value="1"/>
</dbReference>
<evidence type="ECO:0000256" key="2">
    <source>
        <dbReference type="ARBA" id="ARBA00022692"/>
    </source>
</evidence>
<dbReference type="Pfam" id="PF10502">
    <property type="entry name" value="Peptidase_S26"/>
    <property type="match status" value="1"/>
</dbReference>
<dbReference type="GO" id="GO:0016020">
    <property type="term" value="C:membrane"/>
    <property type="evidence" value="ECO:0007669"/>
    <property type="project" value="UniProtKB-SubCell"/>
</dbReference>
<dbReference type="EC" id="3.4.21.89" evidence="5"/>